<reference evidence="2" key="2">
    <citation type="journal article" date="2021" name="PeerJ">
        <title>Extensive microbial diversity within the chicken gut microbiome revealed by metagenomics and culture.</title>
        <authorList>
            <person name="Gilroy R."/>
            <person name="Ravi A."/>
            <person name="Getino M."/>
            <person name="Pursley I."/>
            <person name="Horton D.L."/>
            <person name="Alikhan N.F."/>
            <person name="Baker D."/>
            <person name="Gharbi K."/>
            <person name="Hall N."/>
            <person name="Watson M."/>
            <person name="Adriaenssens E.M."/>
            <person name="Foster-Nyarko E."/>
            <person name="Jarju S."/>
            <person name="Secka A."/>
            <person name="Antonio M."/>
            <person name="Oren A."/>
            <person name="Chaudhuri R.R."/>
            <person name="La Ragione R."/>
            <person name="Hildebrand F."/>
            <person name="Pallen M.J."/>
        </authorList>
    </citation>
    <scope>NUCLEOTIDE SEQUENCE</scope>
    <source>
        <strain evidence="2">ChiGjej1B1-1684</strain>
    </source>
</reference>
<name>A0A9D1LXV7_9FIRM</name>
<evidence type="ECO:0000313" key="2">
    <source>
        <dbReference type="EMBL" id="HIU49916.1"/>
    </source>
</evidence>
<gene>
    <name evidence="2" type="ORF">IAD22_02725</name>
</gene>
<dbReference type="AlphaFoldDB" id="A0A9D1LXV7"/>
<evidence type="ECO:0000313" key="3">
    <source>
        <dbReference type="Proteomes" id="UP000824118"/>
    </source>
</evidence>
<dbReference type="Proteomes" id="UP000824118">
    <property type="component" value="Unassembled WGS sequence"/>
</dbReference>
<dbReference type="Pfam" id="PF09369">
    <property type="entry name" value="MZB"/>
    <property type="match status" value="1"/>
</dbReference>
<feature type="domain" description="MrfA-like Zn-binding" evidence="1">
    <location>
        <begin position="31"/>
        <end position="132"/>
    </location>
</feature>
<dbReference type="InterPro" id="IPR018973">
    <property type="entry name" value="MZB"/>
</dbReference>
<dbReference type="EMBL" id="DVNG01000035">
    <property type="protein sequence ID" value="HIU49916.1"/>
    <property type="molecule type" value="Genomic_DNA"/>
</dbReference>
<organism evidence="2 3">
    <name type="scientific">Candidatus Limousia pullorum</name>
    <dbReference type="NCBI Taxonomy" id="2840860"/>
    <lineage>
        <taxon>Bacteria</taxon>
        <taxon>Bacillati</taxon>
        <taxon>Bacillota</taxon>
        <taxon>Clostridia</taxon>
        <taxon>Eubacteriales</taxon>
        <taxon>Oscillospiraceae</taxon>
        <taxon>Oscillospiraceae incertae sedis</taxon>
        <taxon>Candidatus Limousia</taxon>
    </lineage>
</organism>
<comment type="caution">
    <text evidence="2">The sequence shown here is derived from an EMBL/GenBank/DDBJ whole genome shotgun (WGS) entry which is preliminary data.</text>
</comment>
<accession>A0A9D1LXV7</accession>
<sequence length="167" mass="18041">MALLVEAYQKSFFGKSNPGNIRAEYVMLHTFAHLIINQVSYECGYGSSSIKERIYCEKCADDLEMYGVLIYTASGDSEGSLGGLVRRGEPGKLEDTIIAALENAKWCSSDPICITSLGQGPESLNRAACHNCALLPETCCECGNRLLDRGLIVGELDSPATGFFNGL</sequence>
<evidence type="ECO:0000259" key="1">
    <source>
        <dbReference type="Pfam" id="PF09369"/>
    </source>
</evidence>
<reference evidence="2" key="1">
    <citation type="submission" date="2020-10" db="EMBL/GenBank/DDBJ databases">
        <authorList>
            <person name="Gilroy R."/>
        </authorList>
    </citation>
    <scope>NUCLEOTIDE SEQUENCE</scope>
    <source>
        <strain evidence="2">ChiGjej1B1-1684</strain>
    </source>
</reference>
<proteinExistence type="predicted"/>
<protein>
    <submittedName>
        <fullName evidence="2">DUF1998 domain-containing protein</fullName>
    </submittedName>
</protein>